<organism evidence="1 2">
    <name type="scientific">Lysinibacillus sphaericus</name>
    <name type="common">Bacillus sphaericus</name>
    <dbReference type="NCBI Taxonomy" id="1421"/>
    <lineage>
        <taxon>Bacteria</taxon>
        <taxon>Bacillati</taxon>
        <taxon>Bacillota</taxon>
        <taxon>Bacilli</taxon>
        <taxon>Bacillales</taxon>
        <taxon>Bacillaceae</taxon>
        <taxon>Lysinibacillus</taxon>
    </lineage>
</organism>
<proteinExistence type="predicted"/>
<dbReference type="EMBL" id="PGLV01000001">
    <property type="protein sequence ID" value="POZ56177.1"/>
    <property type="molecule type" value="Genomic_DNA"/>
</dbReference>
<dbReference type="RefSeq" id="WP_069512271.1">
    <property type="nucleotide sequence ID" value="NZ_CP194323.1"/>
</dbReference>
<name>A0A2S5CZK6_LYSSH</name>
<keyword evidence="2" id="KW-1185">Reference proteome</keyword>
<protein>
    <submittedName>
        <fullName evidence="1">Uncharacterized protein</fullName>
    </submittedName>
</protein>
<evidence type="ECO:0000313" key="2">
    <source>
        <dbReference type="Proteomes" id="UP000237319"/>
    </source>
</evidence>
<dbReference type="AlphaFoldDB" id="A0A2S5CZK6"/>
<comment type="caution">
    <text evidence="1">The sequence shown here is derived from an EMBL/GenBank/DDBJ whole genome shotgun (WGS) entry which is preliminary data.</text>
</comment>
<sequence>MIDRKDYSDHLIKVKFNLGGLEIESIQNQVIHITQKTHQLVDYEFKNDNNQVVLLLTIPVQAIPEIVRSLAQNNIGIYEVSKFNA</sequence>
<accession>A0A2S5CZK6</accession>
<dbReference type="Proteomes" id="UP000237319">
    <property type="component" value="Unassembled WGS sequence"/>
</dbReference>
<reference evidence="1 2" key="1">
    <citation type="submission" date="2017-11" db="EMBL/GenBank/DDBJ databases">
        <title>Genome sequence of Lysinibacillus sphaericus, a lignin-degrading bacteria isolated from municipal solid waste soil.</title>
        <authorList>
            <person name="Persinoti G.F."/>
            <person name="Paixao D.A."/>
            <person name="Bugg T.D."/>
            <person name="Squina F.M."/>
        </authorList>
    </citation>
    <scope>NUCLEOTIDE SEQUENCE [LARGE SCALE GENOMIC DNA]</scope>
    <source>
        <strain evidence="1 2">A1</strain>
    </source>
</reference>
<evidence type="ECO:0000313" key="1">
    <source>
        <dbReference type="EMBL" id="POZ56177.1"/>
    </source>
</evidence>
<gene>
    <name evidence="1" type="ORF">LYSIN_00960</name>
</gene>